<comment type="catalytic activity">
    <reaction evidence="12 14">
        <text>5-amino-6-(5-phospho-D-ribitylamino)uracil + NADP(+) = 5-amino-6-(5-phospho-D-ribosylamino)uracil + NADPH + H(+)</text>
        <dbReference type="Rhea" id="RHEA:17845"/>
        <dbReference type="ChEBI" id="CHEBI:15378"/>
        <dbReference type="ChEBI" id="CHEBI:57783"/>
        <dbReference type="ChEBI" id="CHEBI:58349"/>
        <dbReference type="ChEBI" id="CHEBI:58421"/>
        <dbReference type="ChEBI" id="CHEBI:58453"/>
        <dbReference type="EC" id="1.1.1.193"/>
    </reaction>
</comment>
<evidence type="ECO:0000256" key="12">
    <source>
        <dbReference type="ARBA" id="ARBA00049861"/>
    </source>
</evidence>
<dbReference type="InterPro" id="IPR016193">
    <property type="entry name" value="Cytidine_deaminase-like"/>
</dbReference>
<evidence type="ECO:0000259" key="18">
    <source>
        <dbReference type="PROSITE" id="PS51747"/>
    </source>
</evidence>
<dbReference type="InterPro" id="IPR016192">
    <property type="entry name" value="APOBEC/CMP_deaminase_Zn-bd"/>
</dbReference>
<keyword evidence="9 14" id="KW-0521">NADP</keyword>
<evidence type="ECO:0000256" key="14">
    <source>
        <dbReference type="PIRNR" id="PIRNR006769"/>
    </source>
</evidence>
<feature type="binding site" evidence="16">
    <location>
        <position position="191"/>
    </location>
    <ligand>
        <name>NADP(+)</name>
        <dbReference type="ChEBI" id="CHEBI:58349"/>
    </ligand>
</feature>
<dbReference type="NCBIfam" id="TIGR00326">
    <property type="entry name" value="eubact_ribD"/>
    <property type="match status" value="1"/>
</dbReference>
<evidence type="ECO:0000256" key="9">
    <source>
        <dbReference type="ARBA" id="ARBA00022857"/>
    </source>
</evidence>
<feature type="binding site" evidence="16">
    <location>
        <position position="163"/>
    </location>
    <ligand>
        <name>substrate</name>
    </ligand>
</feature>
<evidence type="ECO:0000256" key="1">
    <source>
        <dbReference type="ARBA" id="ARBA00002151"/>
    </source>
</evidence>
<feature type="domain" description="CMP/dCMP-type deaminase" evidence="18">
    <location>
        <begin position="1"/>
        <end position="110"/>
    </location>
</feature>
<feature type="binding site" evidence="16">
    <location>
        <position position="236"/>
    </location>
    <ligand>
        <name>NADP(+)</name>
        <dbReference type="ChEBI" id="CHEBI:58349"/>
    </ligand>
</feature>
<dbReference type="GO" id="GO:0008270">
    <property type="term" value="F:zinc ion binding"/>
    <property type="evidence" value="ECO:0007669"/>
    <property type="project" value="InterPro"/>
</dbReference>
<dbReference type="AlphaFoldDB" id="A0A516Q5J6"/>
<comment type="similarity">
    <text evidence="5 14">In the C-terminal section; belongs to the HTP reductase family.</text>
</comment>
<feature type="binding site" evidence="16">
    <location>
        <position position="149"/>
    </location>
    <ligand>
        <name>NADP(+)</name>
        <dbReference type="ChEBI" id="CHEBI:58349"/>
    </ligand>
</feature>
<feature type="binding site" evidence="16">
    <location>
        <position position="179"/>
    </location>
    <ligand>
        <name>substrate</name>
    </ligand>
</feature>
<feature type="binding site" evidence="17">
    <location>
        <position position="46"/>
    </location>
    <ligand>
        <name>Zn(2+)</name>
        <dbReference type="ChEBI" id="CHEBI:29105"/>
        <note>catalytic</note>
    </ligand>
</feature>
<dbReference type="Pfam" id="PF01872">
    <property type="entry name" value="RibD_C"/>
    <property type="match status" value="1"/>
</dbReference>
<dbReference type="GO" id="GO:0008703">
    <property type="term" value="F:5-amino-6-(5-phosphoribosylamino)uracil reductase activity"/>
    <property type="evidence" value="ECO:0007669"/>
    <property type="project" value="UniProtKB-EC"/>
</dbReference>
<reference evidence="19 20" key="1">
    <citation type="submission" date="2019-07" db="EMBL/GenBank/DDBJ databases">
        <title>Microlunatus dokdonensis sp. nov. isolated from the rhizospheric soil of the wild plant Elymus tsukushiensis.</title>
        <authorList>
            <person name="Ghim S.-Y."/>
            <person name="Hwang Y.-J."/>
            <person name="Son J.-S."/>
            <person name="Shin J.-H."/>
        </authorList>
    </citation>
    <scope>NUCLEOTIDE SEQUENCE [LARGE SCALE GENOMIC DNA]</scope>
    <source>
        <strain evidence="19 20">KUDC0627</strain>
    </source>
</reference>
<dbReference type="UniPathway" id="UPA00275">
    <property type="reaction ID" value="UER00401"/>
</dbReference>
<proteinExistence type="inferred from homology"/>
<comment type="pathway">
    <text evidence="2 14">Cofactor biosynthesis; riboflavin biosynthesis; 5-amino-6-(D-ribitylamino)uracil from GTP: step 2/4.</text>
</comment>
<feature type="binding site" evidence="16">
    <location>
        <position position="202"/>
    </location>
    <ligand>
        <name>substrate</name>
    </ligand>
</feature>
<keyword evidence="6 14" id="KW-0686">Riboflavin biosynthesis</keyword>
<dbReference type="Gene3D" id="3.40.430.10">
    <property type="entry name" value="Dihydrofolate Reductase, subunit A"/>
    <property type="match status" value="2"/>
</dbReference>
<dbReference type="PANTHER" id="PTHR38011">
    <property type="entry name" value="DIHYDROFOLATE REDUCTASE FAMILY PROTEIN (AFU_ORTHOLOGUE AFUA_8G06820)"/>
    <property type="match status" value="1"/>
</dbReference>
<dbReference type="EC" id="1.1.1.193" evidence="14"/>
<dbReference type="Proteomes" id="UP000319263">
    <property type="component" value="Chromosome"/>
</dbReference>
<evidence type="ECO:0000256" key="8">
    <source>
        <dbReference type="ARBA" id="ARBA00022833"/>
    </source>
</evidence>
<feature type="active site" description="Proton donor" evidence="15">
    <location>
        <position position="48"/>
    </location>
</feature>
<evidence type="ECO:0000256" key="2">
    <source>
        <dbReference type="ARBA" id="ARBA00004882"/>
    </source>
</evidence>
<dbReference type="GO" id="GO:0008835">
    <property type="term" value="F:diaminohydroxyphosphoribosylaminopyrimidine deaminase activity"/>
    <property type="evidence" value="ECO:0007669"/>
    <property type="project" value="UniProtKB-EC"/>
</dbReference>
<evidence type="ECO:0000256" key="11">
    <source>
        <dbReference type="ARBA" id="ARBA00023268"/>
    </source>
</evidence>
<name>A0A516Q5J6_9ACTN</name>
<dbReference type="Gene3D" id="3.40.140.10">
    <property type="entry name" value="Cytidine Deaminase, domain 2"/>
    <property type="match status" value="1"/>
</dbReference>
<evidence type="ECO:0000256" key="17">
    <source>
        <dbReference type="PIRSR" id="PIRSR006769-3"/>
    </source>
</evidence>
<dbReference type="PROSITE" id="PS00903">
    <property type="entry name" value="CYT_DCMP_DEAMINASES_1"/>
    <property type="match status" value="1"/>
</dbReference>
<protein>
    <recommendedName>
        <fullName evidence="14">Riboflavin biosynthesis protein RibD</fullName>
    </recommendedName>
    <domain>
        <recommendedName>
            <fullName evidence="14">Diaminohydroxyphosphoribosylaminopyrimidine deaminase</fullName>
            <shortName evidence="14">DRAP deaminase</shortName>
            <ecNumber evidence="14">3.5.4.26</ecNumber>
        </recommendedName>
        <alternativeName>
            <fullName evidence="14">Riboflavin-specific deaminase</fullName>
        </alternativeName>
    </domain>
    <domain>
        <recommendedName>
            <fullName evidence="14">5-amino-6-(5-phosphoribosylamino)uracil reductase</fullName>
            <ecNumber evidence="14">1.1.1.193</ecNumber>
        </recommendedName>
        <alternativeName>
            <fullName evidence="14">HTP reductase</fullName>
        </alternativeName>
    </domain>
</protein>
<feature type="binding site" evidence="16">
    <location>
        <position position="199"/>
    </location>
    <ligand>
        <name>NADP(+)</name>
        <dbReference type="ChEBI" id="CHEBI:58349"/>
    </ligand>
</feature>
<evidence type="ECO:0000256" key="5">
    <source>
        <dbReference type="ARBA" id="ARBA00007417"/>
    </source>
</evidence>
<dbReference type="SUPFAM" id="SSF53597">
    <property type="entry name" value="Dihydrofolate reductase-like"/>
    <property type="match status" value="1"/>
</dbReference>
<evidence type="ECO:0000256" key="13">
    <source>
        <dbReference type="ARBA" id="ARBA00049886"/>
    </source>
</evidence>
<evidence type="ECO:0000313" key="19">
    <source>
        <dbReference type="EMBL" id="QDP98471.1"/>
    </source>
</evidence>
<evidence type="ECO:0000256" key="7">
    <source>
        <dbReference type="ARBA" id="ARBA00022723"/>
    </source>
</evidence>
<evidence type="ECO:0000256" key="4">
    <source>
        <dbReference type="ARBA" id="ARBA00005259"/>
    </source>
</evidence>
<dbReference type="InterPro" id="IPR002125">
    <property type="entry name" value="CMP_dCMP_dom"/>
</dbReference>
<feature type="binding site" evidence="16">
    <location>
        <position position="195"/>
    </location>
    <ligand>
        <name>NADP(+)</name>
        <dbReference type="ChEBI" id="CHEBI:58349"/>
    </ligand>
</feature>
<evidence type="ECO:0000256" key="15">
    <source>
        <dbReference type="PIRSR" id="PIRSR006769-1"/>
    </source>
</evidence>
<dbReference type="PIRSF" id="PIRSF006769">
    <property type="entry name" value="RibD"/>
    <property type="match status" value="1"/>
</dbReference>
<evidence type="ECO:0000256" key="3">
    <source>
        <dbReference type="ARBA" id="ARBA00004910"/>
    </source>
</evidence>
<keyword evidence="8 14" id="KW-0862">Zinc</keyword>
<feature type="binding site" evidence="16">
    <location>
        <begin position="280"/>
        <end position="286"/>
    </location>
    <ligand>
        <name>NADP(+)</name>
        <dbReference type="ChEBI" id="CHEBI:58349"/>
    </ligand>
</feature>
<dbReference type="InterPro" id="IPR002734">
    <property type="entry name" value="RibDG_C"/>
</dbReference>
<sequence>MERALELARTGDFRRRGGNPRVGCVVLDASGVPIADGHHRGAGEPHAEVVALAAAGSGARGGSAVVTLEPCNHTGRTGPCTEALIAAGISRVIFAQPDPNPLAADGAQRLRAAGVTVLSGWRAAEATKINFKWTFAQQHRRPFVRLKLASTLDGRVAARDGSSRWITSAPARADGHRLRAHCDAVLAGTGTILADDPRLTARPGKSVESPQQPGAVMEEATVGGEIEQPIRAVFGTSALPPDAMIFDDAAETVLLRTRSPKQALAELRGLGVSSVLIEGGPGAAAAFLEAGLVDEVINYVAPVILGSGPAAVGDLGIDTIADALRGRITDVRSVGDGTDLCVRITTRLATADTKIDHEIEE</sequence>
<feature type="binding site" evidence="16">
    <location>
        <position position="165"/>
    </location>
    <ligand>
        <name>NADP(+)</name>
        <dbReference type="ChEBI" id="CHEBI:58349"/>
    </ligand>
</feature>
<dbReference type="CDD" id="cd01284">
    <property type="entry name" value="Riboflavin_deaminase-reductase"/>
    <property type="match status" value="1"/>
</dbReference>
<gene>
    <name evidence="19" type="primary">ribD</name>
    <name evidence="19" type="ORF">FOE78_00050</name>
</gene>
<keyword evidence="14 19" id="KW-0378">Hydrolase</keyword>
<organism evidence="19 20">
    <name type="scientific">Microlunatus elymi</name>
    <dbReference type="NCBI Taxonomy" id="2596828"/>
    <lineage>
        <taxon>Bacteria</taxon>
        <taxon>Bacillati</taxon>
        <taxon>Actinomycetota</taxon>
        <taxon>Actinomycetes</taxon>
        <taxon>Propionibacteriales</taxon>
        <taxon>Propionibacteriaceae</taxon>
        <taxon>Microlunatus</taxon>
    </lineage>
</organism>
<feature type="binding site" evidence="17">
    <location>
        <position position="80"/>
    </location>
    <ligand>
        <name>Zn(2+)</name>
        <dbReference type="ChEBI" id="CHEBI:29105"/>
        <note>catalytic</note>
    </ligand>
</feature>
<dbReference type="EC" id="3.5.4.26" evidence="14"/>
<dbReference type="PANTHER" id="PTHR38011:SF7">
    <property type="entry name" value="2,5-DIAMINO-6-RIBOSYLAMINO-4(3H)-PYRIMIDINONE 5'-PHOSPHATE REDUCTASE"/>
    <property type="match status" value="1"/>
</dbReference>
<feature type="binding site" evidence="17">
    <location>
        <position position="71"/>
    </location>
    <ligand>
        <name>Zn(2+)</name>
        <dbReference type="ChEBI" id="CHEBI:29105"/>
        <note>catalytic</note>
    </ligand>
</feature>
<dbReference type="EMBL" id="CP041692">
    <property type="protein sequence ID" value="QDP98471.1"/>
    <property type="molecule type" value="Genomic_DNA"/>
</dbReference>
<evidence type="ECO:0000313" key="20">
    <source>
        <dbReference type="Proteomes" id="UP000319263"/>
    </source>
</evidence>
<keyword evidence="11" id="KW-0511">Multifunctional enzyme</keyword>
<dbReference type="OrthoDB" id="9800865at2"/>
<evidence type="ECO:0000256" key="6">
    <source>
        <dbReference type="ARBA" id="ARBA00022619"/>
    </source>
</evidence>
<comment type="catalytic activity">
    <reaction evidence="13 14">
        <text>2,5-diamino-6-hydroxy-4-(5-phosphoribosylamino)-pyrimidine + H2O + H(+) = 5-amino-6-(5-phospho-D-ribosylamino)uracil + NH4(+)</text>
        <dbReference type="Rhea" id="RHEA:21868"/>
        <dbReference type="ChEBI" id="CHEBI:15377"/>
        <dbReference type="ChEBI" id="CHEBI:15378"/>
        <dbReference type="ChEBI" id="CHEBI:28938"/>
        <dbReference type="ChEBI" id="CHEBI:58453"/>
        <dbReference type="ChEBI" id="CHEBI:58614"/>
        <dbReference type="EC" id="3.5.4.26"/>
    </reaction>
</comment>
<comment type="function">
    <text evidence="1 14">Converts 2,5-diamino-6-(ribosylamino)-4(3h)-pyrimidinone 5'-phosphate into 5-amino-6-(ribosylamino)-2,4(1h,3h)-pyrimidinedione 5'-phosphate.</text>
</comment>
<comment type="cofactor">
    <cofactor evidence="14 17">
        <name>Zn(2+)</name>
        <dbReference type="ChEBI" id="CHEBI:29105"/>
    </cofactor>
    <text evidence="14 17">Binds 1 zinc ion.</text>
</comment>
<dbReference type="InterPro" id="IPR050765">
    <property type="entry name" value="Riboflavin_Biosynth_HTPR"/>
</dbReference>
<dbReference type="KEGG" id="mik:FOE78_00050"/>
<keyword evidence="7 14" id="KW-0479">Metal-binding</keyword>
<feature type="binding site" evidence="16">
    <location>
        <position position="278"/>
    </location>
    <ligand>
        <name>substrate</name>
    </ligand>
</feature>
<accession>A0A516Q5J6</accession>
<evidence type="ECO:0000256" key="10">
    <source>
        <dbReference type="ARBA" id="ARBA00023002"/>
    </source>
</evidence>
<dbReference type="InterPro" id="IPR024072">
    <property type="entry name" value="DHFR-like_dom_sf"/>
</dbReference>
<keyword evidence="20" id="KW-1185">Reference proteome</keyword>
<dbReference type="PROSITE" id="PS51747">
    <property type="entry name" value="CYT_DCMP_DEAMINASES_2"/>
    <property type="match status" value="1"/>
</dbReference>
<comment type="pathway">
    <text evidence="3 14">Cofactor biosynthesis; riboflavin biosynthesis; 5-amino-6-(D-ribitylamino)uracil from GTP: step 3/4.</text>
</comment>
<keyword evidence="10 14" id="KW-0560">Oxidoreductase</keyword>
<comment type="similarity">
    <text evidence="4 14">In the N-terminal section; belongs to the cytidine and deoxycytidylate deaminase family.</text>
</comment>
<evidence type="ECO:0000256" key="16">
    <source>
        <dbReference type="PIRSR" id="PIRSR006769-2"/>
    </source>
</evidence>
<dbReference type="Pfam" id="PF00383">
    <property type="entry name" value="dCMP_cyt_deam_1"/>
    <property type="match status" value="1"/>
</dbReference>
<dbReference type="InterPro" id="IPR004794">
    <property type="entry name" value="Eubact_RibD"/>
</dbReference>
<dbReference type="SUPFAM" id="SSF53927">
    <property type="entry name" value="Cytidine deaminase-like"/>
    <property type="match status" value="1"/>
</dbReference>
<dbReference type="GO" id="GO:0009231">
    <property type="term" value="P:riboflavin biosynthetic process"/>
    <property type="evidence" value="ECO:0007669"/>
    <property type="project" value="UniProtKB-UniPathway"/>
</dbReference>